<name>A0A4S2H3W9_9PROT</name>
<keyword evidence="2" id="KW-1185">Reference proteome</keyword>
<dbReference type="RefSeq" id="WP_135994782.1">
    <property type="nucleotide sequence ID" value="NZ_CP071057.1"/>
</dbReference>
<proteinExistence type="predicted"/>
<comment type="caution">
    <text evidence="1">The sequence shown here is derived from an EMBL/GenBank/DDBJ whole genome shotgun (WGS) entry which is preliminary data.</text>
</comment>
<gene>
    <name evidence="1" type="ORF">E5163_03940</name>
</gene>
<evidence type="ECO:0000313" key="2">
    <source>
        <dbReference type="Proteomes" id="UP000308054"/>
    </source>
</evidence>
<dbReference type="EMBL" id="SRXW01000001">
    <property type="protein sequence ID" value="TGY90284.1"/>
    <property type="molecule type" value="Genomic_DNA"/>
</dbReference>
<protein>
    <submittedName>
        <fullName evidence="1">DUF4164 family protein</fullName>
    </submittedName>
</protein>
<evidence type="ECO:0000313" key="1">
    <source>
        <dbReference type="EMBL" id="TGY90284.1"/>
    </source>
</evidence>
<organism evidence="1 2">
    <name type="scientific">Marinicauda algicola</name>
    <dbReference type="NCBI Taxonomy" id="2029849"/>
    <lineage>
        <taxon>Bacteria</taxon>
        <taxon>Pseudomonadati</taxon>
        <taxon>Pseudomonadota</taxon>
        <taxon>Alphaproteobacteria</taxon>
        <taxon>Maricaulales</taxon>
        <taxon>Maricaulaceae</taxon>
        <taxon>Marinicauda</taxon>
    </lineage>
</organism>
<reference evidence="1 2" key="1">
    <citation type="journal article" date="2017" name="Int. J. Syst. Evol. Microbiol.">
        <title>Marinicauda algicola sp. nov., isolated from a marine red alga Rhodosorus marinus.</title>
        <authorList>
            <person name="Jeong S.E."/>
            <person name="Jeon S.H."/>
            <person name="Chun B.H."/>
            <person name="Kim D.W."/>
            <person name="Jeon C.O."/>
        </authorList>
    </citation>
    <scope>NUCLEOTIDE SEQUENCE [LARGE SCALE GENOMIC DNA]</scope>
    <source>
        <strain evidence="1 2">JCM 31718</strain>
    </source>
</reference>
<dbReference type="AlphaFoldDB" id="A0A4S2H3W9"/>
<dbReference type="Proteomes" id="UP000308054">
    <property type="component" value="Unassembled WGS sequence"/>
</dbReference>
<sequence length="106" mass="10886">MNETDASASEPEDAFAAAEQRLKRALGAIESRFKALQARAEAAKGDEAVSLASEEDRARLADELDAARAREAALSEAAGEASAACGEAIAELRAILGRDAGPGEEG</sequence>
<accession>A0A4S2H3W9</accession>
<dbReference type="Pfam" id="PF13747">
    <property type="entry name" value="DUF4164"/>
    <property type="match status" value="1"/>
</dbReference>
<dbReference type="InterPro" id="IPR025310">
    <property type="entry name" value="DUF4164"/>
</dbReference>